<feature type="transmembrane region" description="Helical" evidence="1">
    <location>
        <begin position="65"/>
        <end position="87"/>
    </location>
</feature>
<dbReference type="InterPro" id="IPR029058">
    <property type="entry name" value="AB_hydrolase_fold"/>
</dbReference>
<keyword evidence="1" id="KW-0812">Transmembrane</keyword>
<keyword evidence="1" id="KW-1133">Transmembrane helix</keyword>
<dbReference type="PANTHER" id="PTHR17630">
    <property type="entry name" value="DIENELACTONE HYDROLASE"/>
    <property type="match status" value="1"/>
</dbReference>
<proteinExistence type="predicted"/>
<evidence type="ECO:0000313" key="4">
    <source>
        <dbReference type="Proteomes" id="UP001603857"/>
    </source>
</evidence>
<dbReference type="Pfam" id="PF01738">
    <property type="entry name" value="DLH"/>
    <property type="match status" value="1"/>
</dbReference>
<dbReference type="PANTHER" id="PTHR17630:SF82">
    <property type="entry name" value="ENDO-1,3-1,4-BETA-D-GLUCANASE-LIKE PROTEIN"/>
    <property type="match status" value="1"/>
</dbReference>
<reference evidence="3 4" key="1">
    <citation type="submission" date="2024-08" db="EMBL/GenBank/DDBJ databases">
        <title>Insights into the chromosomal genome structure of Flemingia macrophylla.</title>
        <authorList>
            <person name="Ding Y."/>
            <person name="Zhao Y."/>
            <person name="Bi W."/>
            <person name="Wu M."/>
            <person name="Zhao G."/>
            <person name="Gong Y."/>
            <person name="Li W."/>
            <person name="Zhang P."/>
        </authorList>
    </citation>
    <scope>NUCLEOTIDE SEQUENCE [LARGE SCALE GENOMIC DNA]</scope>
    <source>
        <strain evidence="3">DYQJB</strain>
        <tissue evidence="3">Leaf</tissue>
    </source>
</reference>
<sequence length="295" mass="32464">MLGKEYHSNPPIQDGSSGVGNVTNIGGLNTYVTGSPQAILLLILLSDVFGIHSNFFVTLNAYSRFGVSVVCFAFAVTYHLSAAHIHVARNSLKIADKFAAKGGYRVYCPDMFNDDPFDSENEQRPLPVWLEDHEPMFGFCNFIIIVATVSPTSEEKGFEIIKPFIEALKSEGASSIGAVGFCWGGKTVSDLSKSKLLVQTSVLLHPAYVKKDDISAVEVPIAILGAQNDTFTPPNIIKQFKRVLDAKPEIDSYVIIFPNVAHGWTVRYDTEDPKAVKAAEKAHQITLDWFDKHLK</sequence>
<dbReference type="SUPFAM" id="SSF53474">
    <property type="entry name" value="alpha/beta-Hydrolases"/>
    <property type="match status" value="1"/>
</dbReference>
<dbReference type="AlphaFoldDB" id="A0ABD1MTJ2"/>
<evidence type="ECO:0000256" key="1">
    <source>
        <dbReference type="SAM" id="Phobius"/>
    </source>
</evidence>
<dbReference type="Proteomes" id="UP001603857">
    <property type="component" value="Unassembled WGS sequence"/>
</dbReference>
<feature type="domain" description="Dienelactone hydrolase" evidence="2">
    <location>
        <begin position="90"/>
        <end position="293"/>
    </location>
</feature>
<keyword evidence="4" id="KW-1185">Reference proteome</keyword>
<dbReference type="InterPro" id="IPR002925">
    <property type="entry name" value="Dienelactn_hydro"/>
</dbReference>
<dbReference type="EMBL" id="JBGMDY010000004">
    <property type="protein sequence ID" value="KAL2339135.1"/>
    <property type="molecule type" value="Genomic_DNA"/>
</dbReference>
<keyword evidence="1" id="KW-0472">Membrane</keyword>
<organism evidence="3 4">
    <name type="scientific">Flemingia macrophylla</name>
    <dbReference type="NCBI Taxonomy" id="520843"/>
    <lineage>
        <taxon>Eukaryota</taxon>
        <taxon>Viridiplantae</taxon>
        <taxon>Streptophyta</taxon>
        <taxon>Embryophyta</taxon>
        <taxon>Tracheophyta</taxon>
        <taxon>Spermatophyta</taxon>
        <taxon>Magnoliopsida</taxon>
        <taxon>eudicotyledons</taxon>
        <taxon>Gunneridae</taxon>
        <taxon>Pentapetalae</taxon>
        <taxon>rosids</taxon>
        <taxon>fabids</taxon>
        <taxon>Fabales</taxon>
        <taxon>Fabaceae</taxon>
        <taxon>Papilionoideae</taxon>
        <taxon>50 kb inversion clade</taxon>
        <taxon>NPAAA clade</taxon>
        <taxon>indigoferoid/millettioid clade</taxon>
        <taxon>Phaseoleae</taxon>
        <taxon>Flemingia</taxon>
    </lineage>
</organism>
<feature type="transmembrane region" description="Helical" evidence="1">
    <location>
        <begin position="38"/>
        <end position="59"/>
    </location>
</feature>
<comment type="caution">
    <text evidence="3">The sequence shown here is derived from an EMBL/GenBank/DDBJ whole genome shotgun (WGS) entry which is preliminary data.</text>
</comment>
<protein>
    <recommendedName>
        <fullName evidence="2">Dienelactone hydrolase domain-containing protein</fullName>
    </recommendedName>
</protein>
<name>A0ABD1MTJ2_9FABA</name>
<accession>A0ABD1MTJ2</accession>
<dbReference type="Gene3D" id="3.40.50.1820">
    <property type="entry name" value="alpha/beta hydrolase"/>
    <property type="match status" value="1"/>
</dbReference>
<evidence type="ECO:0000259" key="2">
    <source>
        <dbReference type="Pfam" id="PF01738"/>
    </source>
</evidence>
<evidence type="ECO:0000313" key="3">
    <source>
        <dbReference type="EMBL" id="KAL2339135.1"/>
    </source>
</evidence>
<gene>
    <name evidence="3" type="ORF">Fmac_013581</name>
</gene>